<dbReference type="EC" id="2.1.1.72" evidence="1"/>
<accession>A0A3Q9C1C8</accession>
<evidence type="ECO:0000256" key="4">
    <source>
        <dbReference type="ARBA" id="ARBA00047942"/>
    </source>
</evidence>
<dbReference type="InterPro" id="IPR050953">
    <property type="entry name" value="N4_N6_ade-DNA_methylase"/>
</dbReference>
<name>A0A3Q9C1C8_9ACTN</name>
<comment type="catalytic activity">
    <reaction evidence="4">
        <text>a 2'-deoxyadenosine in DNA + S-adenosyl-L-methionine = an N(6)-methyl-2'-deoxyadenosine in DNA + S-adenosyl-L-homocysteine + H(+)</text>
        <dbReference type="Rhea" id="RHEA:15197"/>
        <dbReference type="Rhea" id="RHEA-COMP:12418"/>
        <dbReference type="Rhea" id="RHEA-COMP:12419"/>
        <dbReference type="ChEBI" id="CHEBI:15378"/>
        <dbReference type="ChEBI" id="CHEBI:57856"/>
        <dbReference type="ChEBI" id="CHEBI:59789"/>
        <dbReference type="ChEBI" id="CHEBI:90615"/>
        <dbReference type="ChEBI" id="CHEBI:90616"/>
        <dbReference type="EC" id="2.1.1.72"/>
    </reaction>
</comment>
<dbReference type="GO" id="GO:0009007">
    <property type="term" value="F:site-specific DNA-methyltransferase (adenine-specific) activity"/>
    <property type="evidence" value="ECO:0007669"/>
    <property type="project" value="UniProtKB-EC"/>
</dbReference>
<dbReference type="EMBL" id="CP034463">
    <property type="protein sequence ID" value="AZP17003.1"/>
    <property type="molecule type" value="Genomic_DNA"/>
</dbReference>
<organism evidence="5 6">
    <name type="scientific">Streptomyces aquilus</name>
    <dbReference type="NCBI Taxonomy" id="2548456"/>
    <lineage>
        <taxon>Bacteria</taxon>
        <taxon>Bacillati</taxon>
        <taxon>Actinomycetota</taxon>
        <taxon>Actinomycetes</taxon>
        <taxon>Kitasatosporales</taxon>
        <taxon>Streptomycetaceae</taxon>
        <taxon>Streptomyces</taxon>
    </lineage>
</organism>
<dbReference type="RefSeq" id="WP_126271265.1">
    <property type="nucleotide sequence ID" value="NZ_CP034463.1"/>
</dbReference>
<dbReference type="GO" id="GO:0032259">
    <property type="term" value="P:methylation"/>
    <property type="evidence" value="ECO:0007669"/>
    <property type="project" value="UniProtKB-KW"/>
</dbReference>
<dbReference type="SUPFAM" id="SSF53335">
    <property type="entry name" value="S-adenosyl-L-methionine-dependent methyltransferases"/>
    <property type="match status" value="1"/>
</dbReference>
<dbReference type="PANTHER" id="PTHR33841">
    <property type="entry name" value="DNA METHYLTRANSFERASE YEEA-RELATED"/>
    <property type="match status" value="1"/>
</dbReference>
<evidence type="ECO:0000256" key="3">
    <source>
        <dbReference type="ARBA" id="ARBA00022679"/>
    </source>
</evidence>
<evidence type="ECO:0000256" key="1">
    <source>
        <dbReference type="ARBA" id="ARBA00011900"/>
    </source>
</evidence>
<protein>
    <recommendedName>
        <fullName evidence="1">site-specific DNA-methyltransferase (adenine-specific)</fullName>
        <ecNumber evidence="1">2.1.1.72</ecNumber>
    </recommendedName>
</protein>
<dbReference type="InterPro" id="IPR029063">
    <property type="entry name" value="SAM-dependent_MTases_sf"/>
</dbReference>
<dbReference type="PANTHER" id="PTHR33841:SF1">
    <property type="entry name" value="DNA METHYLTRANSFERASE A"/>
    <property type="match status" value="1"/>
</dbReference>
<dbReference type="Gene3D" id="3.40.50.150">
    <property type="entry name" value="Vaccinia Virus protein VP39"/>
    <property type="match status" value="2"/>
</dbReference>
<evidence type="ECO:0000256" key="2">
    <source>
        <dbReference type="ARBA" id="ARBA00022603"/>
    </source>
</evidence>
<dbReference type="Proteomes" id="UP000280197">
    <property type="component" value="Chromosome"/>
</dbReference>
<keyword evidence="3 5" id="KW-0808">Transferase</keyword>
<evidence type="ECO:0000313" key="6">
    <source>
        <dbReference type="Proteomes" id="UP000280197"/>
    </source>
</evidence>
<gene>
    <name evidence="5" type="ORF">EJC51_13275</name>
</gene>
<dbReference type="KEGG" id="saqu:EJC51_13275"/>
<keyword evidence="2 5" id="KW-0489">Methyltransferase</keyword>
<evidence type="ECO:0000313" key="5">
    <source>
        <dbReference type="EMBL" id="AZP17003.1"/>
    </source>
</evidence>
<keyword evidence="6" id="KW-1185">Reference proteome</keyword>
<proteinExistence type="predicted"/>
<reference evidence="5 6" key="1">
    <citation type="submission" date="2018-12" db="EMBL/GenBank/DDBJ databases">
        <authorList>
            <person name="Li K."/>
        </authorList>
    </citation>
    <scope>NUCLEOTIDE SEQUENCE [LARGE SCALE GENOMIC DNA]</scope>
    <source>
        <strain evidence="6">CR22</strain>
    </source>
</reference>
<sequence>MSYDSLVNRGDYFSAHYLAEVFPKDLKSGLLAVWKEREEAAAGVDEQEPTESSSSLPVTPRVGLRELRRRYFKARADFAEAASEPDDARTYDAPAWRERVSALNADVLRALGYDAKPQTLTVERADHTYEVQVAHAEPGLVALDCGWAAEPDAAMDPDGSGRLLHRLPLDGSNAVATGSKLASFLFACEDAPRYVLLLMGGVVVLADRAAWGEGRYLAASLDAALERNDTRAGGELDTLAALFGADSLRTPEEGGENPLAGLVDKSTKHAVGVSSDLRDGLRLSVELIANEVLDRVRAAGVRPEEVAELPELSRQLTRESLRYLYRILFLLYAEARPELGILPSDYPEYHQGYGLGRLGELVAERDLVGEKAREGFYLYESLDLLFRKVQEGYRSRRMHGKAVEGERDSEDVGLRFEPLHSKLFEADSIRLIGARSVRDPRVDEDETGVARFVDTRLRNATLYRVLRLLMLTRGKKGERGGFISYAQLGINQLGAVYEGLMSYSGFVAGEELYEVAKGGHSKDGSWLVPASKADEYPDSVFVRRRDEETGEEVRVRYRPGSFVYRLSGRDRQTSASYYTPESLTKVTVQLALQHRLDQDGEVTPARELLDWKICEPALGSGAFLNEAINQVAAEYLRRRQDELGVAIDTEKYAVELQRVKAYVALHNSYGVDLNSTAVELAEVSLWLNTMHPGMEAPWFGLHLRRGNSLIGGRREVYAAEKLKKGGWLGSTPERFPLTEAAGGLPVGAVHHFLLPAKEWGSVAAEKEAKALAPEESKALGAWRKAFTKSPSKKQTERLQGLARRVEYLWGLVVRRLEISERDISRRIEVWGAEGGWLRAPEVAVQRDEVLADLEAVDTPYWRLKTLMDAWCALWFWPVQGASLLDGTDERYRRVAELVEESGAFESSLGVGEEGADSGSGSDSGVLMSWEEDALPGFGVDPKQLALTRENLDKRRTGRRKEAVSEQRRVVVPLAELDDWLDFAESLLGRREVPADSLISEFERLDELEPYEDALPDLMGMDLALRLEERYPWAAVARDVAGQQGFFHWELEFAQVFARAGGFDLQVGNPPWVRPQWQEDVVLAELEPWFVLAERPTTEEWRLRKEEVLNSSTDDQRFLLDELAVHAGSMAVLGSPATYPLLLGTQSDLYRAFMAQVWQNIASQGSAGLIHPDTHLGGAREGTIRAATYRHLRVHAHFVNSSRWAFDDLNWSQEFGMHIYGTPQEPHFLHLSELRDADVLPASLAHDGRGPTPGIKHNGSWDIRPHRDRVVQVNTALLASWQALTGSQGGAAQAPLLYPVLVGEQGAIEALATYRSSFADCQPAITSGYHEAGAKKDGLIRWGNQSVSEFADVILQGPHFASALPFSKEPRIPCRSNRDWDLLVPTNLTETYAPVTNYVRAADQTTYVAAQDSWNGKPSTSYFRLAWRRRVPFDSSRCLHAALIPPGPAHIDAVHSAALSDERLTVLNAGFWASLPLDYLLRITGRSDLRGAEARKMPAPTSTHPLAPALLLRTLRLNALTSHYATLWAELFDRQWAGYEDWANPGWHGLKPLAAGLKPTWDYATPLRTEHERRAAQVELDALVSVWLGITADQLVAIFKSRFPQLHDYESATWFDAKGRKVAASPFTFGHGQTKQDYLDLIAHLEDPDGTPPPAGYTAPFYKADREAEMRAAHAHFQARLDEEIALGRWSPPQPASA</sequence>
<dbReference type="REBASE" id="286072">
    <property type="entry name" value="SbrCR22ORF13275P"/>
</dbReference>